<sequence length="137" mass="14867">MRYTLGMATVGLALLAGAAGAEQFTTAAEVRPILQATKAQWLALREYEGQDLLYFTQVLSWRCGLSQVFYGLNGAAPEMPFFLETCHEGTAAPNAIETDAIYVAQPAGSVQSIRVRLIYDDGTEDEASFARGQILMP</sequence>
<keyword evidence="1" id="KW-0732">Signal</keyword>
<evidence type="ECO:0000313" key="2">
    <source>
        <dbReference type="EMBL" id="SOC05013.1"/>
    </source>
</evidence>
<organism evidence="2 3">
    <name type="scientific">Rhodobacter maris</name>
    <dbReference type="NCBI Taxonomy" id="446682"/>
    <lineage>
        <taxon>Bacteria</taxon>
        <taxon>Pseudomonadati</taxon>
        <taxon>Pseudomonadota</taxon>
        <taxon>Alphaproteobacteria</taxon>
        <taxon>Rhodobacterales</taxon>
        <taxon>Rhodobacter group</taxon>
        <taxon>Rhodobacter</taxon>
    </lineage>
</organism>
<feature type="signal peptide" evidence="1">
    <location>
        <begin position="1"/>
        <end position="21"/>
    </location>
</feature>
<feature type="chain" id="PRO_5012334759" evidence="1">
    <location>
        <begin position="22"/>
        <end position="137"/>
    </location>
</feature>
<protein>
    <submittedName>
        <fullName evidence="2">Uncharacterized protein</fullName>
    </submittedName>
</protein>
<gene>
    <name evidence="2" type="ORF">SAMN05877831_10490</name>
</gene>
<dbReference type="Proteomes" id="UP000219111">
    <property type="component" value="Unassembled WGS sequence"/>
</dbReference>
<dbReference type="RefSeq" id="WP_245860920.1">
    <property type="nucleotide sequence ID" value="NZ_OBMT01000004.1"/>
</dbReference>
<proteinExistence type="predicted"/>
<accession>A0A285SCF7</accession>
<evidence type="ECO:0000256" key="1">
    <source>
        <dbReference type="SAM" id="SignalP"/>
    </source>
</evidence>
<evidence type="ECO:0000313" key="3">
    <source>
        <dbReference type="Proteomes" id="UP000219111"/>
    </source>
</evidence>
<keyword evidence="3" id="KW-1185">Reference proteome</keyword>
<dbReference type="AlphaFoldDB" id="A0A285SCF7"/>
<name>A0A285SCF7_9RHOB</name>
<dbReference type="EMBL" id="OBMT01000004">
    <property type="protein sequence ID" value="SOC05013.1"/>
    <property type="molecule type" value="Genomic_DNA"/>
</dbReference>
<reference evidence="3" key="1">
    <citation type="submission" date="2017-08" db="EMBL/GenBank/DDBJ databases">
        <authorList>
            <person name="Varghese N."/>
            <person name="Submissions S."/>
        </authorList>
    </citation>
    <scope>NUCLEOTIDE SEQUENCE [LARGE SCALE GENOMIC DNA]</scope>
    <source>
        <strain evidence="3">JA276</strain>
    </source>
</reference>